<reference evidence="1" key="1">
    <citation type="submission" date="2020-03" db="EMBL/GenBank/DDBJ databases">
        <title>Transcriptomic Profiling of the Digestive Tract of the Rat Flea, Xenopsylla cheopis, Following Blood Feeding and Infection with Yersinia pestis.</title>
        <authorList>
            <person name="Bland D.M."/>
            <person name="Martens C.A."/>
            <person name="Virtaneva K."/>
            <person name="Kanakabandi K."/>
            <person name="Long D."/>
            <person name="Rosenke R."/>
            <person name="Saturday G.A."/>
            <person name="Hoyt F.H."/>
            <person name="Bruno D.P."/>
            <person name="Ribeiro J.M.C."/>
            <person name="Hinnebusch J."/>
        </authorList>
    </citation>
    <scope>NUCLEOTIDE SEQUENCE</scope>
</reference>
<proteinExistence type="predicted"/>
<name>A0A6M2DXY3_XENCH</name>
<dbReference type="EMBL" id="GIIL01007366">
    <property type="protein sequence ID" value="NOV51092.1"/>
    <property type="molecule type" value="Transcribed_RNA"/>
</dbReference>
<evidence type="ECO:0000313" key="1">
    <source>
        <dbReference type="EMBL" id="NOV51092.1"/>
    </source>
</evidence>
<dbReference type="AlphaFoldDB" id="A0A6M2DXY3"/>
<protein>
    <submittedName>
        <fullName evidence="1">Putative secreted protein</fullName>
    </submittedName>
</protein>
<organism evidence="1">
    <name type="scientific">Xenopsylla cheopis</name>
    <name type="common">Oriental rat flea</name>
    <name type="synonym">Pulex cheopis</name>
    <dbReference type="NCBI Taxonomy" id="163159"/>
    <lineage>
        <taxon>Eukaryota</taxon>
        <taxon>Metazoa</taxon>
        <taxon>Ecdysozoa</taxon>
        <taxon>Arthropoda</taxon>
        <taxon>Hexapoda</taxon>
        <taxon>Insecta</taxon>
        <taxon>Pterygota</taxon>
        <taxon>Neoptera</taxon>
        <taxon>Endopterygota</taxon>
        <taxon>Siphonaptera</taxon>
        <taxon>Pulicidae</taxon>
        <taxon>Xenopsyllinae</taxon>
        <taxon>Xenopsylla</taxon>
    </lineage>
</organism>
<accession>A0A6M2DXY3</accession>
<sequence>MFYIHISYLSSCSFARSALLMPTFFNSSIKSPDWCICNKISQPPTNSPDMYTCGIVGQLEYSLIPRK</sequence>